<dbReference type="AlphaFoldDB" id="A0A7I7SFW3"/>
<reference evidence="1 2" key="1">
    <citation type="submission" date="2017-04" db="EMBL/GenBank/DDBJ databases">
        <title>The new phylogeny of genus Mycobacterium.</title>
        <authorList>
            <person name="Tortoli E."/>
            <person name="Trovato A."/>
            <person name="Cirillo D.M."/>
        </authorList>
    </citation>
    <scope>NUCLEOTIDE SEQUENCE [LARGE SCALE GENOMIC DNA]</scope>
    <source>
        <strain evidence="1 2">KCTC 19819</strain>
    </source>
</reference>
<proteinExistence type="predicted"/>
<dbReference type="RefSeq" id="WP_069392417.1">
    <property type="nucleotide sequence ID" value="NZ_AP022594.1"/>
</dbReference>
<organism evidence="1 2">
    <name type="scientific">Mycolicibacillus koreensis</name>
    <dbReference type="NCBI Taxonomy" id="1069220"/>
    <lineage>
        <taxon>Bacteria</taxon>
        <taxon>Bacillati</taxon>
        <taxon>Actinomycetota</taxon>
        <taxon>Actinomycetes</taxon>
        <taxon>Mycobacteriales</taxon>
        <taxon>Mycobacteriaceae</taxon>
        <taxon>Mycolicibacillus</taxon>
    </lineage>
</organism>
<dbReference type="SUPFAM" id="SSF101386">
    <property type="entry name" value="all-alpha NTP pyrophosphatases"/>
    <property type="match status" value="1"/>
</dbReference>
<gene>
    <name evidence="1" type="ORF">B8W67_01170</name>
</gene>
<dbReference type="InterPro" id="IPR038735">
    <property type="entry name" value="MSMEG_1276-like_NTP-PPase_dom"/>
</dbReference>
<dbReference type="InterPro" id="IPR021130">
    <property type="entry name" value="PRib-ATP_PPHydrolase-like"/>
</dbReference>
<dbReference type="EMBL" id="NCXO01000002">
    <property type="protein sequence ID" value="OSC35717.1"/>
    <property type="molecule type" value="Genomic_DNA"/>
</dbReference>
<keyword evidence="2" id="KW-1185">Reference proteome</keyword>
<dbReference type="Pfam" id="PF01503">
    <property type="entry name" value="PRA-PH"/>
    <property type="match status" value="1"/>
</dbReference>
<comment type="caution">
    <text evidence="1">The sequence shown here is derived from an EMBL/GenBank/DDBJ whole genome shotgun (WGS) entry which is preliminary data.</text>
</comment>
<dbReference type="Proteomes" id="UP000193577">
    <property type="component" value="Unassembled WGS sequence"/>
</dbReference>
<accession>A0A7I7SFW3</accession>
<name>A0A7I7SFW3_9MYCO</name>
<evidence type="ECO:0000313" key="1">
    <source>
        <dbReference type="EMBL" id="OSC35717.1"/>
    </source>
</evidence>
<evidence type="ECO:0000313" key="2">
    <source>
        <dbReference type="Proteomes" id="UP000193577"/>
    </source>
</evidence>
<protein>
    <submittedName>
        <fullName evidence="1">Phosphoribosyl-ATP pyrophosphohydrolase</fullName>
    </submittedName>
</protein>
<sequence length="108" mass="11656">MGKLVRDKIPDLITASGRTPKVRVLEDDAYRVALCDKLDEEAAEVRAAASTAGLLEELADVLEVLTALAEHHDACLADIITWAASKRATRGGFTRRLWLEAPDANATA</sequence>
<dbReference type="OrthoDB" id="9813491at2"/>
<dbReference type="CDD" id="cd11532">
    <property type="entry name" value="NTP-PPase_COG4997"/>
    <property type="match status" value="1"/>
</dbReference>